<accession>A0A6A5ATN4</accession>
<dbReference type="VEuPathDB" id="AmoebaDB:NF0042870"/>
<dbReference type="VEuPathDB" id="AmoebaDB:FDP41_009976"/>
<keyword evidence="2" id="KW-1133">Transmembrane helix</keyword>
<dbReference type="OrthoDB" id="10388995at2759"/>
<organism evidence="3 4">
    <name type="scientific">Naegleria fowleri</name>
    <name type="common">Brain eating amoeba</name>
    <dbReference type="NCBI Taxonomy" id="5763"/>
    <lineage>
        <taxon>Eukaryota</taxon>
        <taxon>Discoba</taxon>
        <taxon>Heterolobosea</taxon>
        <taxon>Tetramitia</taxon>
        <taxon>Eutetramitia</taxon>
        <taxon>Vahlkampfiidae</taxon>
        <taxon>Naegleria</taxon>
    </lineage>
</organism>
<dbReference type="GeneID" id="68117191"/>
<gene>
    <name evidence="3" type="ORF">FDP41_009976</name>
</gene>
<dbReference type="Proteomes" id="UP000444721">
    <property type="component" value="Unassembled WGS sequence"/>
</dbReference>
<feature type="transmembrane region" description="Helical" evidence="2">
    <location>
        <begin position="153"/>
        <end position="172"/>
    </location>
</feature>
<name>A0A6A5ATN4_NAEFO</name>
<feature type="region of interest" description="Disordered" evidence="1">
    <location>
        <begin position="1"/>
        <end position="25"/>
    </location>
</feature>
<feature type="transmembrane region" description="Helical" evidence="2">
    <location>
        <begin position="279"/>
        <end position="298"/>
    </location>
</feature>
<dbReference type="AlphaFoldDB" id="A0A6A5ATN4"/>
<proteinExistence type="predicted"/>
<comment type="caution">
    <text evidence="3">The sequence shown here is derived from an EMBL/GenBank/DDBJ whole genome shotgun (WGS) entry which is preliminary data.</text>
</comment>
<dbReference type="EMBL" id="VFQX01000074">
    <property type="protein sequence ID" value="KAF0971753.1"/>
    <property type="molecule type" value="Genomic_DNA"/>
</dbReference>
<dbReference type="RefSeq" id="XP_044556469.1">
    <property type="nucleotide sequence ID" value="XM_044713992.1"/>
</dbReference>
<reference evidence="3 4" key="1">
    <citation type="journal article" date="2019" name="Sci. Rep.">
        <title>Nanopore sequencing improves the draft genome of the human pathogenic amoeba Naegleria fowleri.</title>
        <authorList>
            <person name="Liechti N."/>
            <person name="Schurch N."/>
            <person name="Bruggmann R."/>
            <person name="Wittwer M."/>
        </authorList>
    </citation>
    <scope>NUCLEOTIDE SEQUENCE [LARGE SCALE GENOMIC DNA]</scope>
    <source>
        <strain evidence="3 4">ATCC 30894</strain>
    </source>
</reference>
<feature type="transmembrane region" description="Helical" evidence="2">
    <location>
        <begin position="89"/>
        <end position="111"/>
    </location>
</feature>
<feature type="compositionally biased region" description="Polar residues" evidence="1">
    <location>
        <begin position="8"/>
        <end position="17"/>
    </location>
</feature>
<evidence type="ECO:0000313" key="3">
    <source>
        <dbReference type="EMBL" id="KAF0971753.1"/>
    </source>
</evidence>
<keyword evidence="2" id="KW-0812">Transmembrane</keyword>
<sequence>MIDHHQRNSSLSTTTAASKHDDQIKTEEEEKMIDSIPSMLNHPHHDHHHHNPSSSSFEHKFKTFLKESLVDNLIVLRKFIKTHANTRSILLLLANIIITWIFQFVWSRLFISNVYTMLSNSIKGFDSSLGVEFLQHIGTRGRYLHLLYELIDLLYFIPSVAIFLSCVVEKLFSPNNTSQQSLNNYNNHSFNNNNNHYNNNNNMLTPSTTNDNHPPIHLMNKIHNIARNSACWMPSIYMLFGVLEHLSSISAMFHYEFHSPMTTTLFYLSRASVWCQYKWISLAVLVVLIIGGRILYLACCCCCSCDDFELSGGTTHYYHDIRVVDEDEDDEEVFRSNEDDDDDV</sequence>
<protein>
    <submittedName>
        <fullName evidence="3">Uncharacterized protein</fullName>
    </submittedName>
</protein>
<evidence type="ECO:0000313" key="4">
    <source>
        <dbReference type="Proteomes" id="UP000444721"/>
    </source>
</evidence>
<evidence type="ECO:0000256" key="1">
    <source>
        <dbReference type="SAM" id="MobiDB-lite"/>
    </source>
</evidence>
<keyword evidence="2" id="KW-0472">Membrane</keyword>
<keyword evidence="4" id="KW-1185">Reference proteome</keyword>
<evidence type="ECO:0000256" key="2">
    <source>
        <dbReference type="SAM" id="Phobius"/>
    </source>
</evidence>